<comment type="caution">
    <text evidence="3">The sequence shown here is derived from an EMBL/GenBank/DDBJ whole genome shotgun (WGS) entry which is preliminary data.</text>
</comment>
<keyword evidence="4" id="KW-1185">Reference proteome</keyword>
<dbReference type="RefSeq" id="WP_368392758.1">
    <property type="nucleotide sequence ID" value="NZ_JBFRYC010000012.1"/>
</dbReference>
<proteinExistence type="predicted"/>
<protein>
    <submittedName>
        <fullName evidence="3">Alpha/beta fold hydrolase</fullName>
    </submittedName>
</protein>
<organism evidence="3 4">
    <name type="scientific">Thioclava arctica</name>
    <dbReference type="NCBI Taxonomy" id="3238301"/>
    <lineage>
        <taxon>Bacteria</taxon>
        <taxon>Pseudomonadati</taxon>
        <taxon>Pseudomonadota</taxon>
        <taxon>Alphaproteobacteria</taxon>
        <taxon>Rhodobacterales</taxon>
        <taxon>Paracoccaceae</taxon>
        <taxon>Thioclava</taxon>
    </lineage>
</organism>
<evidence type="ECO:0000313" key="4">
    <source>
        <dbReference type="Proteomes" id="UP001557465"/>
    </source>
</evidence>
<sequence length="253" mass="27313">MARLGYETIGHGPLKVLALHGWFGDQTMLDPMKLALNTEAFTYVCPSYRGYGASRELTGSYDMAEISADVLELADALGWKRFSLIGHSMGGMAIQRVLADAPDRVEKMVALTPVPASGVPLDEGSAELFGGAAANMDNRSAIIDFTTGNRLTSVWINAMARYSGETARDDAFAAYLPSWTKADFHQEIAGNPVPLKVIVGANDPALSADVMEATYMQWYPNAELEVMPNAGHYPMNETPVALATSVERFLSGQ</sequence>
<dbReference type="EMBL" id="JBFRYC010000012">
    <property type="protein sequence ID" value="MEX1663166.1"/>
    <property type="molecule type" value="Genomic_DNA"/>
</dbReference>
<dbReference type="GO" id="GO:0016787">
    <property type="term" value="F:hydrolase activity"/>
    <property type="evidence" value="ECO:0007669"/>
    <property type="project" value="UniProtKB-KW"/>
</dbReference>
<dbReference type="InterPro" id="IPR029058">
    <property type="entry name" value="AB_hydrolase_fold"/>
</dbReference>
<gene>
    <name evidence="3" type="ORF">AB4874_16215</name>
</gene>
<dbReference type="SUPFAM" id="SSF53474">
    <property type="entry name" value="alpha/beta-Hydrolases"/>
    <property type="match status" value="1"/>
</dbReference>
<accession>A0ABV3TNJ8</accession>
<evidence type="ECO:0000313" key="3">
    <source>
        <dbReference type="EMBL" id="MEX1663166.1"/>
    </source>
</evidence>
<dbReference type="InterPro" id="IPR000073">
    <property type="entry name" value="AB_hydrolase_1"/>
</dbReference>
<dbReference type="Gene3D" id="3.40.50.1820">
    <property type="entry name" value="alpha/beta hydrolase"/>
    <property type="match status" value="1"/>
</dbReference>
<keyword evidence="1 3" id="KW-0378">Hydrolase</keyword>
<dbReference type="PRINTS" id="PR00111">
    <property type="entry name" value="ABHYDROLASE"/>
</dbReference>
<reference evidence="3 4" key="1">
    <citation type="journal article" date="2011" name="Int. J. Syst. Evol. Microbiol.">
        <title>Zhongshania antarctica gen. nov., sp. nov. and Zhongshania guokunii sp. nov., gammaproteobacteria respectively isolated from coastal attached (fast) ice and surface seawater of the Antarctic.</title>
        <authorList>
            <person name="Li H.J."/>
            <person name="Zhang X.Y."/>
            <person name="Chen C.X."/>
            <person name="Zhang Y.J."/>
            <person name="Gao Z.M."/>
            <person name="Yu Y."/>
            <person name="Chen X.L."/>
            <person name="Chen B."/>
            <person name="Zhang Y.Z."/>
        </authorList>
    </citation>
    <scope>NUCLEOTIDE SEQUENCE [LARGE SCALE GENOMIC DNA]</scope>
    <source>
        <strain evidence="3 4">15-R06ZXC-3</strain>
    </source>
</reference>
<dbReference type="PANTHER" id="PTHR43798:SF31">
    <property type="entry name" value="AB HYDROLASE SUPERFAMILY PROTEIN YCLE"/>
    <property type="match status" value="1"/>
</dbReference>
<dbReference type="Proteomes" id="UP001557465">
    <property type="component" value="Unassembled WGS sequence"/>
</dbReference>
<dbReference type="InterPro" id="IPR050266">
    <property type="entry name" value="AB_hydrolase_sf"/>
</dbReference>
<name>A0ABV3TNJ8_9RHOB</name>
<evidence type="ECO:0000256" key="1">
    <source>
        <dbReference type="ARBA" id="ARBA00022801"/>
    </source>
</evidence>
<dbReference type="Pfam" id="PF12697">
    <property type="entry name" value="Abhydrolase_6"/>
    <property type="match status" value="1"/>
</dbReference>
<feature type="domain" description="AB hydrolase-1" evidence="2">
    <location>
        <begin position="16"/>
        <end position="243"/>
    </location>
</feature>
<dbReference type="PANTHER" id="PTHR43798">
    <property type="entry name" value="MONOACYLGLYCEROL LIPASE"/>
    <property type="match status" value="1"/>
</dbReference>
<evidence type="ECO:0000259" key="2">
    <source>
        <dbReference type="Pfam" id="PF12697"/>
    </source>
</evidence>